<evidence type="ECO:0008006" key="3">
    <source>
        <dbReference type="Google" id="ProtNLM"/>
    </source>
</evidence>
<protein>
    <recommendedName>
        <fullName evidence="3">Flagellar hook-length control protein FliK</fullName>
    </recommendedName>
</protein>
<dbReference type="RefSeq" id="WP_377926905.1">
    <property type="nucleotide sequence ID" value="NZ_JBHUEM010000003.1"/>
</dbReference>
<comment type="caution">
    <text evidence="1">The sequence shown here is derived from an EMBL/GenBank/DDBJ whole genome shotgun (WGS) entry which is preliminary data.</text>
</comment>
<organism evidence="1 2">
    <name type="scientific">Bacillus salitolerans</name>
    <dbReference type="NCBI Taxonomy" id="1437434"/>
    <lineage>
        <taxon>Bacteria</taxon>
        <taxon>Bacillati</taxon>
        <taxon>Bacillota</taxon>
        <taxon>Bacilli</taxon>
        <taxon>Bacillales</taxon>
        <taxon>Bacillaceae</taxon>
        <taxon>Bacillus</taxon>
    </lineage>
</organism>
<gene>
    <name evidence="1" type="ORF">ACFSCX_04390</name>
</gene>
<evidence type="ECO:0000313" key="2">
    <source>
        <dbReference type="Proteomes" id="UP001597214"/>
    </source>
</evidence>
<proteinExistence type="predicted"/>
<dbReference type="EMBL" id="JBHUEM010000003">
    <property type="protein sequence ID" value="MFD1735799.1"/>
    <property type="molecule type" value="Genomic_DNA"/>
</dbReference>
<name>A0ABW4LKX6_9BACI</name>
<keyword evidence="2" id="KW-1185">Reference proteome</keyword>
<evidence type="ECO:0000313" key="1">
    <source>
        <dbReference type="EMBL" id="MFD1735799.1"/>
    </source>
</evidence>
<reference evidence="2" key="1">
    <citation type="journal article" date="2019" name="Int. J. Syst. Evol. Microbiol.">
        <title>The Global Catalogue of Microorganisms (GCM) 10K type strain sequencing project: providing services to taxonomists for standard genome sequencing and annotation.</title>
        <authorList>
            <consortium name="The Broad Institute Genomics Platform"/>
            <consortium name="The Broad Institute Genome Sequencing Center for Infectious Disease"/>
            <person name="Wu L."/>
            <person name="Ma J."/>
        </authorList>
    </citation>
    <scope>NUCLEOTIDE SEQUENCE [LARGE SCALE GENOMIC DNA]</scope>
    <source>
        <strain evidence="2">CCUG 49339</strain>
    </source>
</reference>
<dbReference type="Proteomes" id="UP001597214">
    <property type="component" value="Unassembled WGS sequence"/>
</dbReference>
<sequence length="578" mass="65833">MNPIQIMQTLAKSDHLAKVNVSTLRPGQLFFGKIEKLFPNQTALVQLGAMRIHAQLEASLNIMERHWFEVQPSKEGDIRLRVLDERPNGHHRSQESTHLLLRQFNLPESKPNQQLLQFLLSKELPFTKELLLKAAEWVKETKDMSKALPALEFMIKKELPFTHQTYKSMVALQDSSSLTHQLEKLSNLINGPKFEHSTSIQLLRHTVSSLLGLSTADEGIKVATELLKQWLSPNSNVEGQETSYRLLQKLNILPARGSQEQVISDLIHQLDVKKSITAPVQNTSEKPMLKVSPTASEGKQTSQLLDLLLNSSKVTQSIISPERTQKLPSQISALLNSNESLNEAERKLLRQINDQYLQPKLKLDSGTDVKQLFRQVFESLGLEYEKKLESWVKFGNQEIAQELEELKPLLMKVIKEAGVSGKELEPFMHRLTGLQLLSQETSGPLQQLFMQFPLNFGEKRTDLTLQWSGRRTKDGQIDPSFCRILFYLDLQNIEQTVIDMQVQNRVINIHIINDTEGLESLLLQHQEVLKAQLAELNYTLSKVKLVPSTLHQKPLSHKLPTGKNLFSQESYQGVDLRI</sequence>
<accession>A0ABW4LKX6</accession>